<protein>
    <submittedName>
        <fullName evidence="2">Uncharacterized protein</fullName>
    </submittedName>
</protein>
<dbReference type="HOGENOM" id="CLU_025394_0_0_1"/>
<dbReference type="Gene3D" id="1.10.472.10">
    <property type="entry name" value="Cyclin-like"/>
    <property type="match status" value="1"/>
</dbReference>
<dbReference type="InterPro" id="IPR013922">
    <property type="entry name" value="Cyclin_PHO80-like"/>
</dbReference>
<dbReference type="GO" id="GO:0005634">
    <property type="term" value="C:nucleus"/>
    <property type="evidence" value="ECO:0007669"/>
    <property type="project" value="TreeGrafter"/>
</dbReference>
<sequence>MEQYLKSTWNAGSADYVPSYNDVLPAPPMEDQLLVKAGPNAPARPLHMFMAPLTLDSMPVSPPPSKRIDMRLAQPGTEESKPGYLTPLAQYTAQTFWYFWYADIKPNDASSRRFSDSSLSDAAPFDLEGRPQHPIQSGVHSNQLQPNLTFCQFVFSALHSTQISFSVTILALMYTYKYKKIVSEGKRQPYKHEVSEAQGFITGLMLANKYLDDNTYTNTTWAQFLGIPVKDVNEYELEWLDALEFNLCVTIEDFELWRSMLDAHIRCRQRLGGDGLNTSPFSAGQPLGRARSASPPLLYDVHGQAQGDNLGKRTARDAFATDVLHTAGMYEAARLWPKKSTFNPLAPAFPMSTTALPTPAPASVSPNAPAVPTLARSSSLNRQIARLPTGRRESFSNELPTQPQMDLRHAAAAATAQNWGYLGTNPAVDFGKPNGAGGWGVPAQPRLYFLQAAATPQFGPDGRYHKAIPHYFDAPYGSIFDPPTAQAPAAPQAQYEPEALDGTQHQINLSSPTNGAQQMGMASQPAFPGQQAQQTRFGNPQPAPFANAGPPGYAYGAPSTWLRPIQPPQQHQPQPQQPLQSQWQRAWKPGHNARWSTCSDDGFVQQHLRPPPICSSAAEWPTPVYAAF</sequence>
<feature type="compositionally biased region" description="Polar residues" evidence="1">
    <location>
        <begin position="505"/>
        <end position="521"/>
    </location>
</feature>
<dbReference type="GO" id="GO:0000307">
    <property type="term" value="C:cyclin-dependent protein kinase holoenzyme complex"/>
    <property type="evidence" value="ECO:0007669"/>
    <property type="project" value="TreeGrafter"/>
</dbReference>
<dbReference type="PANTHER" id="PTHR15615">
    <property type="match status" value="1"/>
</dbReference>
<comment type="caution">
    <text evidence="2">The sequence shown here is derived from an EMBL/GenBank/DDBJ whole genome shotgun (WGS) entry which is preliminary data.</text>
</comment>
<evidence type="ECO:0000256" key="1">
    <source>
        <dbReference type="SAM" id="MobiDB-lite"/>
    </source>
</evidence>
<dbReference type="Pfam" id="PF08613">
    <property type="entry name" value="Cyclin"/>
    <property type="match status" value="1"/>
</dbReference>
<organism evidence="2 3">
    <name type="scientific">Trichosporon asahii var. asahii (strain ATCC 90039 / CBS 2479 / JCM 2466 / KCTC 7840 / NBRC 103889/ NCYC 2677 / UAMH 7654)</name>
    <name type="common">Yeast</name>
    <dbReference type="NCBI Taxonomy" id="1186058"/>
    <lineage>
        <taxon>Eukaryota</taxon>
        <taxon>Fungi</taxon>
        <taxon>Dikarya</taxon>
        <taxon>Basidiomycota</taxon>
        <taxon>Agaricomycotina</taxon>
        <taxon>Tremellomycetes</taxon>
        <taxon>Trichosporonales</taxon>
        <taxon>Trichosporonaceae</taxon>
        <taxon>Trichosporon</taxon>
    </lineage>
</organism>
<proteinExistence type="predicted"/>
<dbReference type="GO" id="GO:0019901">
    <property type="term" value="F:protein kinase binding"/>
    <property type="evidence" value="ECO:0007669"/>
    <property type="project" value="InterPro"/>
</dbReference>
<dbReference type="Proteomes" id="UP000002748">
    <property type="component" value="Unassembled WGS sequence"/>
</dbReference>
<dbReference type="GO" id="GO:0016538">
    <property type="term" value="F:cyclin-dependent protein serine/threonine kinase regulator activity"/>
    <property type="evidence" value="ECO:0007669"/>
    <property type="project" value="TreeGrafter"/>
</dbReference>
<dbReference type="VEuPathDB" id="FungiDB:A1Q1_00198"/>
<feature type="region of interest" description="Disordered" evidence="1">
    <location>
        <begin position="505"/>
        <end position="583"/>
    </location>
</feature>
<feature type="compositionally biased region" description="Low complexity" evidence="1">
    <location>
        <begin position="537"/>
        <end position="558"/>
    </location>
</feature>
<dbReference type="GeneID" id="25983712"/>
<dbReference type="RefSeq" id="XP_014182001.1">
    <property type="nucleotide sequence ID" value="XM_014326526.1"/>
</dbReference>
<reference evidence="2 3" key="1">
    <citation type="journal article" date="2012" name="Eukaryot. Cell">
        <title>Draft genome sequence of CBS 2479, the standard type strain of Trichosporon asahii.</title>
        <authorList>
            <person name="Yang R.Y."/>
            <person name="Li H.T."/>
            <person name="Zhu H."/>
            <person name="Zhou G.P."/>
            <person name="Wang M."/>
            <person name="Wang L."/>
        </authorList>
    </citation>
    <scope>NUCLEOTIDE SEQUENCE [LARGE SCALE GENOMIC DNA]</scope>
    <source>
        <strain evidence="3">ATCC 90039 / CBS 2479 / JCM 2466 / KCTC 7840 / NCYC 2677 / UAMH 7654</strain>
    </source>
</reference>
<dbReference type="OrthoDB" id="244495at2759"/>
<dbReference type="KEGG" id="tasa:A1Q1_00198"/>
<gene>
    <name evidence="2" type="ORF">A1Q1_00198</name>
</gene>
<dbReference type="EMBL" id="ALBS01000102">
    <property type="protein sequence ID" value="EJT50500.1"/>
    <property type="molecule type" value="Genomic_DNA"/>
</dbReference>
<evidence type="ECO:0000313" key="3">
    <source>
        <dbReference type="Proteomes" id="UP000002748"/>
    </source>
</evidence>
<name>J4UGD5_TRIAS</name>
<dbReference type="PANTHER" id="PTHR15615:SF27">
    <property type="entry name" value="PHO85 CYCLIN CLG1"/>
    <property type="match status" value="1"/>
</dbReference>
<dbReference type="CDD" id="cd20557">
    <property type="entry name" value="CYCLIN_ScPCL1-like"/>
    <property type="match status" value="1"/>
</dbReference>
<dbReference type="AlphaFoldDB" id="J4UGD5"/>
<accession>J4UGD5</accession>
<evidence type="ECO:0000313" key="2">
    <source>
        <dbReference type="EMBL" id="EJT50500.1"/>
    </source>
</evidence>
<feature type="compositionally biased region" description="Low complexity" evidence="1">
    <location>
        <begin position="568"/>
        <end position="583"/>
    </location>
</feature>